<evidence type="ECO:0000313" key="10">
    <source>
        <dbReference type="Proteomes" id="UP000276309"/>
    </source>
</evidence>
<gene>
    <name evidence="9" type="ORF">D1013_19335</name>
</gene>
<comment type="subcellular location">
    <subcellularLocation>
        <location evidence="1">Cell membrane</location>
        <topology evidence="1">Multi-pass membrane protein</topology>
    </subcellularLocation>
</comment>
<keyword evidence="3 6" id="KW-0812">Transmembrane</keyword>
<dbReference type="OrthoDB" id="8740261at2"/>
<evidence type="ECO:0000256" key="3">
    <source>
        <dbReference type="ARBA" id="ARBA00022692"/>
    </source>
</evidence>
<keyword evidence="5 6" id="KW-0472">Membrane</keyword>
<evidence type="ECO:0000259" key="7">
    <source>
        <dbReference type="Pfam" id="PF02687"/>
    </source>
</evidence>
<protein>
    <submittedName>
        <fullName evidence="9">ABC transporter permease</fullName>
    </submittedName>
</protein>
<evidence type="ECO:0000256" key="5">
    <source>
        <dbReference type="ARBA" id="ARBA00023136"/>
    </source>
</evidence>
<feature type="transmembrane region" description="Helical" evidence="6">
    <location>
        <begin position="297"/>
        <end position="319"/>
    </location>
</feature>
<feature type="transmembrane region" description="Helical" evidence="6">
    <location>
        <begin position="733"/>
        <end position="750"/>
    </location>
</feature>
<dbReference type="GO" id="GO:0005886">
    <property type="term" value="C:plasma membrane"/>
    <property type="evidence" value="ECO:0007669"/>
    <property type="project" value="UniProtKB-SubCell"/>
</dbReference>
<dbReference type="RefSeq" id="WP_121850391.1">
    <property type="nucleotide sequence ID" value="NZ_CP032050.1"/>
</dbReference>
<evidence type="ECO:0000313" key="9">
    <source>
        <dbReference type="EMBL" id="AYN69385.1"/>
    </source>
</evidence>
<name>A0A3G2LAU5_9FLAO</name>
<feature type="transmembrane region" description="Helical" evidence="6">
    <location>
        <begin position="438"/>
        <end position="459"/>
    </location>
</feature>
<feature type="domain" description="MacB-like periplasmic core" evidence="8">
    <location>
        <begin position="451"/>
        <end position="607"/>
    </location>
</feature>
<feature type="domain" description="MacB-like periplasmic core" evidence="8">
    <location>
        <begin position="20"/>
        <end position="241"/>
    </location>
</feature>
<feature type="domain" description="ABC3 transporter permease C-terminal" evidence="7">
    <location>
        <begin position="303"/>
        <end position="416"/>
    </location>
</feature>
<keyword evidence="10" id="KW-1185">Reference proteome</keyword>
<dbReference type="GO" id="GO:0022857">
    <property type="term" value="F:transmembrane transporter activity"/>
    <property type="evidence" value="ECO:0007669"/>
    <property type="project" value="TreeGrafter"/>
</dbReference>
<feature type="domain" description="ABC3 transporter permease C-terminal" evidence="7">
    <location>
        <begin position="684"/>
        <end position="792"/>
    </location>
</feature>
<accession>A0A3G2LAU5</accession>
<keyword evidence="2" id="KW-1003">Cell membrane</keyword>
<dbReference type="Pfam" id="PF02687">
    <property type="entry name" value="FtsX"/>
    <property type="match status" value="2"/>
</dbReference>
<keyword evidence="4 6" id="KW-1133">Transmembrane helix</keyword>
<dbReference type="Pfam" id="PF12704">
    <property type="entry name" value="MacB_PCD"/>
    <property type="match status" value="2"/>
</dbReference>
<dbReference type="Proteomes" id="UP000276309">
    <property type="component" value="Chromosome"/>
</dbReference>
<dbReference type="KEGG" id="emar:D1013_19335"/>
<proteinExistence type="predicted"/>
<dbReference type="InterPro" id="IPR050250">
    <property type="entry name" value="Macrolide_Exporter_MacB"/>
</dbReference>
<dbReference type="InterPro" id="IPR025857">
    <property type="entry name" value="MacB_PCD"/>
</dbReference>
<dbReference type="AlphaFoldDB" id="A0A3G2LAU5"/>
<dbReference type="InterPro" id="IPR003838">
    <property type="entry name" value="ABC3_permease_C"/>
</dbReference>
<feature type="transmembrane region" description="Helical" evidence="6">
    <location>
        <begin position="348"/>
        <end position="370"/>
    </location>
</feature>
<reference evidence="9 10" key="1">
    <citation type="submission" date="2018-08" db="EMBL/GenBank/DDBJ databases">
        <title>The reduced genetic potential of extracellular carbohydrate catabolism in Euzebyella marina RN62, a Flavobacteriia bacterium isolated from the hadal water.</title>
        <authorList>
            <person name="Xue C."/>
        </authorList>
    </citation>
    <scope>NUCLEOTIDE SEQUENCE [LARGE SCALE GENOMIC DNA]</scope>
    <source>
        <strain evidence="9 10">RN62</strain>
    </source>
</reference>
<evidence type="ECO:0000256" key="4">
    <source>
        <dbReference type="ARBA" id="ARBA00022989"/>
    </source>
</evidence>
<dbReference type="PANTHER" id="PTHR30572">
    <property type="entry name" value="MEMBRANE COMPONENT OF TRANSPORTER-RELATED"/>
    <property type="match status" value="1"/>
</dbReference>
<dbReference type="PROSITE" id="PS51257">
    <property type="entry name" value="PROKAR_LIPOPROTEIN"/>
    <property type="match status" value="1"/>
</dbReference>
<evidence type="ECO:0000259" key="8">
    <source>
        <dbReference type="Pfam" id="PF12704"/>
    </source>
</evidence>
<feature type="transmembrane region" description="Helical" evidence="6">
    <location>
        <begin position="21"/>
        <end position="42"/>
    </location>
</feature>
<organism evidence="9 10">
    <name type="scientific">Euzebyella marina</name>
    <dbReference type="NCBI Taxonomy" id="1761453"/>
    <lineage>
        <taxon>Bacteria</taxon>
        <taxon>Pseudomonadati</taxon>
        <taxon>Bacteroidota</taxon>
        <taxon>Flavobacteriia</taxon>
        <taxon>Flavobacteriales</taxon>
        <taxon>Flavobacteriaceae</taxon>
        <taxon>Euzebyella</taxon>
    </lineage>
</organism>
<feature type="transmembrane region" description="Helical" evidence="6">
    <location>
        <begin position="770"/>
        <end position="790"/>
    </location>
</feature>
<evidence type="ECO:0000256" key="1">
    <source>
        <dbReference type="ARBA" id="ARBA00004651"/>
    </source>
</evidence>
<evidence type="ECO:0000256" key="2">
    <source>
        <dbReference type="ARBA" id="ARBA00022475"/>
    </source>
</evidence>
<sequence>MIKNYLRIAWRNIKKDKLFTAIKIGGFAVGIAACLLIALYIMNELSYDRHYTNKDRIFRVVLQGSMDGEVLKSVHFQQLFAETLESTYPEIQKAGKINTSELFGAGRRALRVKGEVESNLEEGFVFADQEVFEILELDLKEGNPNEVLKNPGSLVMTEARAAKHFPNGNAIGKTVYLDDDTNRPYTVTGVVKVDPLKKSHLDFDYLMVIEDKNSDWLTTNYFTYILVDENTDIAGLEAKMKGILKDYYIPAQVERGMGEGFMEVLKTLEYKLQPISDIHLKSDIKMHDGLKHGDIRFVWLFAAIAGFVLLLAVINFINLSTAKSANRAKEVGLRKTVGAYKSSLVNQFLTESVVFSFISFVIGVLLAWLLLPTFGSMAAKSITMPWAEWWFLPTLLLAALIVGIFAGLYPAMYLSAFKPANVLKGNLSIGSKSGSLRSGLVVFQFTTSVILIIGTLIIYKQMNFILDKKLGYDREQVLVVQGANVLSQNAQSFKERLLALAEVKNVAISDYLPVEGTKRNGNSFKKVGEGTQDGTVPAQIWRVDYDYINTLGLQVANGRAFSEEFASDSSAIVINQAMAKQLAYENPIGKQINNGQAWTIIGVLDDFHFRNLKEDIAPLSLVIGNSPSIISVKLSAASSRSAIDNIEQIWQEYVPQQTFEYTFLDQEFAEMHDDVQRMGQIFNSFALFAILVACLGLFALSAFLVEQRKKEISIRLVLGAPFKSIYRLLTMDYMKLIMVSIVIATPIAWYMMNRWLEDFAYRIEISWQVFFWAGILALLVALATVSYQAIKSALVNPANSLRSE</sequence>
<feature type="transmembrane region" description="Helical" evidence="6">
    <location>
        <begin position="390"/>
        <end position="417"/>
    </location>
</feature>
<dbReference type="EMBL" id="CP032050">
    <property type="protein sequence ID" value="AYN69385.1"/>
    <property type="molecule type" value="Genomic_DNA"/>
</dbReference>
<feature type="transmembrane region" description="Helical" evidence="6">
    <location>
        <begin position="685"/>
        <end position="705"/>
    </location>
</feature>
<evidence type="ECO:0000256" key="6">
    <source>
        <dbReference type="SAM" id="Phobius"/>
    </source>
</evidence>
<dbReference type="PANTHER" id="PTHR30572:SF18">
    <property type="entry name" value="ABC-TYPE MACROLIDE FAMILY EXPORT SYSTEM PERMEASE COMPONENT 2"/>
    <property type="match status" value="1"/>
</dbReference>